<dbReference type="Pfam" id="PF15949">
    <property type="entry name" value="DUF4757"/>
    <property type="match status" value="2"/>
</dbReference>
<accession>A0A671PH81</accession>
<feature type="region of interest" description="Disordered" evidence="1">
    <location>
        <begin position="986"/>
        <end position="1024"/>
    </location>
</feature>
<dbReference type="PANTHER" id="PTHR46767:SF1">
    <property type="entry name" value="LIM DOMAIN ONLY PROTEIN 7"/>
    <property type="match status" value="1"/>
</dbReference>
<reference evidence="3" key="1">
    <citation type="submission" date="2025-08" db="UniProtKB">
        <authorList>
            <consortium name="Ensembl"/>
        </authorList>
    </citation>
    <scope>IDENTIFICATION</scope>
</reference>
<protein>
    <submittedName>
        <fullName evidence="3">LIM domain only protein 7-like</fullName>
    </submittedName>
</protein>
<dbReference type="InterPro" id="IPR031865">
    <property type="entry name" value="DUF4757"/>
</dbReference>
<dbReference type="CDD" id="cd00136">
    <property type="entry name" value="PDZ_canonical"/>
    <property type="match status" value="1"/>
</dbReference>
<evidence type="ECO:0000313" key="4">
    <source>
        <dbReference type="Proteomes" id="UP000472260"/>
    </source>
</evidence>
<feature type="compositionally biased region" description="Basic and acidic residues" evidence="1">
    <location>
        <begin position="1009"/>
        <end position="1024"/>
    </location>
</feature>
<feature type="compositionally biased region" description="Basic and acidic residues" evidence="1">
    <location>
        <begin position="1"/>
        <end position="10"/>
    </location>
</feature>
<feature type="compositionally biased region" description="Polar residues" evidence="1">
    <location>
        <begin position="1206"/>
        <end position="1216"/>
    </location>
</feature>
<feature type="region of interest" description="Disordered" evidence="1">
    <location>
        <begin position="1053"/>
        <end position="1189"/>
    </location>
</feature>
<feature type="compositionally biased region" description="Low complexity" evidence="1">
    <location>
        <begin position="1304"/>
        <end position="1318"/>
    </location>
</feature>
<evidence type="ECO:0000259" key="2">
    <source>
        <dbReference type="PROSITE" id="PS50106"/>
    </source>
</evidence>
<feature type="compositionally biased region" description="Basic and acidic residues" evidence="1">
    <location>
        <begin position="502"/>
        <end position="517"/>
    </location>
</feature>
<sequence length="1429" mass="163632">MMSEYKEYRRSQVIAPKATTQYNQFLPSKEKQSGYVPAPLRKKRAERNDDNRRSWASPMYTEDDGSFTSPSHESAGSDPSSITGLKSQTAAHPSLAYEYESSDSDADRMDPDVVLDDLASRRFHSPSSVAPTNFAIPMSQLEAAAIPCTTRSQVAVSNVSRQTLTHLSSQTQPLTVAQQSAGLHKLEPPDFWPRPDPASGPRLIKCEKRPLLGREHPNDPYNVSADILPDLENDDMFTRRTKTFHSSDDLAKLKYGNFLLPRRRSEADFMVVIQPRHEGEPVYPDIEKDDVVFRRAQQQISNRPLSGAPDNYHPVPIPEAWALPPKLQAKLICDPVEPRQHKSKPEIKHGAEQHLKTDDMLLRKLRALNTQGKKERGAPSVSFSCSDEDVQKWQAIREASRVRYWKRLMVESLLQKSSGIEGSKSVSDITDSETNLSNSTMELRFEELQKMRTRIKENEDKWQDNLTRWKNKRRSVNSDIVKKKEEREQIEQNTSGTRKSKTFKEMQDERESREQSNYRDSFNSITDDVFEEPVPRSRTLPVHSYTIDTPYTPMDKPSVPSIPSLREKEPVAGTLASDQTDFPTKRDRSSPDIPLKMSNNIVESQTTTQSLLDDPVPAFSNSNSSLIKRTSAIKPTSVSKPSSILISSELISSTKPVKNSSGLISSLYKPNSMDIKQSGLDQVSASLPRSYQRSDSARLTSVVTPRPFGTQFNRIASLPRAFTMDDSLKRTNGETDSLKKTTVSNRSAQYVKDEHISQESPVQSSDEEEKTRSPVPPVNRVSSLPKSPSPLIPPNEVDYSEMRISLNQKPNSSRDFGFQSDWDSTGVRVKTVVPGSPAEHGQVKVGDEILTVNGHRVADMNYNEWKNSMAAALQQGSLLMDICRHGKNNWGRDLPSLPFKSHKTINLTSLDPLGPSESYLSTSLDFTSQQTKDTVVKTVNVSSQPGNNYGSNGINGGFHEDSETVNNKESESITMKNLKRRSEFFEQGGSDTAISNLPIPSITTSTERYSWDPEEERRRHEKWQKEQERLLQEKYKKDQEKLDEEWRKAQKELEKESFKKHEEEMLHLEEERRKREEQERLEEEKKKREEERKKRDEERLRLEEERRKRQEQERFEEEKKKREEEEMKKREQERLLLEEERRRREEQERLEEQRRKREEEERFLREKERNRREEERRRLEEQKRFQEQDQSKVDYFGYTNVYPQLSYSHRSISKSTPELDEVEKTDIKASGGLGEFSRDYKKEPLSQSEVERQQILQEMKKKTSLNTDNSWIRQQTSTSVTAKEPIDLPIRRGESLDNLDMPRSSWSSSWSTSNSTSSIPDYSRPHSSLSGSLSHQSGRPGSATLQSSQSMSSLRQSWSPSAPTPEPEPRVPPRNRSVSGRKICSFCNTPLGKGAAMIIESLGLCYHLSCFKVSVQLLGGQVQPDFISD</sequence>
<dbReference type="GO" id="GO:0023051">
    <property type="term" value="P:regulation of signaling"/>
    <property type="evidence" value="ECO:0007669"/>
    <property type="project" value="InterPro"/>
</dbReference>
<dbReference type="SUPFAM" id="SSF50156">
    <property type="entry name" value="PDZ domain-like"/>
    <property type="match status" value="1"/>
</dbReference>
<feature type="compositionally biased region" description="Low complexity" evidence="1">
    <location>
        <begin position="1325"/>
        <end position="1339"/>
    </location>
</feature>
<gene>
    <name evidence="3" type="primary">LOC107658265</name>
</gene>
<evidence type="ECO:0000256" key="1">
    <source>
        <dbReference type="SAM" id="MobiDB-lite"/>
    </source>
</evidence>
<dbReference type="Ensembl" id="ENSSANT00000060528.1">
    <property type="protein sequence ID" value="ENSSANP00000056877.1"/>
    <property type="gene ID" value="ENSSANG00000028517.1"/>
</dbReference>
<keyword evidence="4" id="KW-1185">Reference proteome</keyword>
<evidence type="ECO:0000313" key="3">
    <source>
        <dbReference type="Ensembl" id="ENSSANP00000056877.1"/>
    </source>
</evidence>
<dbReference type="Pfam" id="PF17820">
    <property type="entry name" value="PDZ_6"/>
    <property type="match status" value="1"/>
</dbReference>
<feature type="compositionally biased region" description="Basic and acidic residues" evidence="1">
    <location>
        <begin position="726"/>
        <end position="739"/>
    </location>
</feature>
<feature type="region of interest" description="Disordered" evidence="1">
    <location>
        <begin position="480"/>
        <end position="522"/>
    </location>
</feature>
<feature type="compositionally biased region" description="Basic and acidic residues" evidence="1">
    <location>
        <begin position="1284"/>
        <end position="1295"/>
    </location>
</feature>
<feature type="region of interest" description="Disordered" evidence="1">
    <location>
        <begin position="726"/>
        <end position="796"/>
    </location>
</feature>
<feature type="region of interest" description="Disordered" evidence="1">
    <location>
        <begin position="940"/>
        <end position="973"/>
    </location>
</feature>
<dbReference type="PROSITE" id="PS50106">
    <property type="entry name" value="PDZ"/>
    <property type="match status" value="1"/>
</dbReference>
<feature type="region of interest" description="Disordered" evidence="1">
    <location>
        <begin position="1"/>
        <end position="110"/>
    </location>
</feature>
<dbReference type="Gene3D" id="2.30.42.10">
    <property type="match status" value="1"/>
</dbReference>
<dbReference type="PANTHER" id="PTHR46767">
    <property type="entry name" value="LIM DOMAIN ONLY PROTEIN 7"/>
    <property type="match status" value="1"/>
</dbReference>
<dbReference type="InterPro" id="IPR036034">
    <property type="entry name" value="PDZ_sf"/>
</dbReference>
<dbReference type="GO" id="GO:0030155">
    <property type="term" value="P:regulation of cell adhesion"/>
    <property type="evidence" value="ECO:0007669"/>
    <property type="project" value="InterPro"/>
</dbReference>
<feature type="compositionally biased region" description="Polar residues" evidence="1">
    <location>
        <begin position="1264"/>
        <end position="1281"/>
    </location>
</feature>
<organism evidence="3 4">
    <name type="scientific">Sinocyclocheilus anshuiensis</name>
    <dbReference type="NCBI Taxonomy" id="1608454"/>
    <lineage>
        <taxon>Eukaryota</taxon>
        <taxon>Metazoa</taxon>
        <taxon>Chordata</taxon>
        <taxon>Craniata</taxon>
        <taxon>Vertebrata</taxon>
        <taxon>Euteleostomi</taxon>
        <taxon>Actinopterygii</taxon>
        <taxon>Neopterygii</taxon>
        <taxon>Teleostei</taxon>
        <taxon>Ostariophysi</taxon>
        <taxon>Cypriniformes</taxon>
        <taxon>Cyprinidae</taxon>
        <taxon>Cyprininae</taxon>
        <taxon>Sinocyclocheilus</taxon>
    </lineage>
</organism>
<feature type="compositionally biased region" description="Pro residues" evidence="1">
    <location>
        <begin position="1362"/>
        <end position="1372"/>
    </location>
</feature>
<reference evidence="3" key="2">
    <citation type="submission" date="2025-09" db="UniProtKB">
        <authorList>
            <consortium name="Ensembl"/>
        </authorList>
    </citation>
    <scope>IDENTIFICATION</scope>
</reference>
<dbReference type="InterPro" id="IPR029978">
    <property type="entry name" value="LMO-7"/>
</dbReference>
<feature type="compositionally biased region" description="Basic and acidic residues" evidence="1">
    <location>
        <begin position="1236"/>
        <end position="1252"/>
    </location>
</feature>
<proteinExistence type="predicted"/>
<feature type="compositionally biased region" description="Polar residues" evidence="1">
    <location>
        <begin position="66"/>
        <end position="91"/>
    </location>
</feature>
<dbReference type="InterPro" id="IPR041489">
    <property type="entry name" value="PDZ_6"/>
</dbReference>
<name>A0A671PH81_9TELE</name>
<feature type="compositionally biased region" description="Basic and acidic residues" evidence="1">
    <location>
        <begin position="958"/>
        <end position="971"/>
    </location>
</feature>
<feature type="compositionally biased region" description="Basic and acidic residues" evidence="1">
    <location>
        <begin position="480"/>
        <end position="490"/>
    </location>
</feature>
<dbReference type="Proteomes" id="UP000472260">
    <property type="component" value="Unassembled WGS sequence"/>
</dbReference>
<feature type="domain" description="PDZ" evidence="2">
    <location>
        <begin position="803"/>
        <end position="864"/>
    </location>
</feature>
<feature type="region of interest" description="Disordered" evidence="1">
    <location>
        <begin position="564"/>
        <end position="596"/>
    </location>
</feature>
<feature type="compositionally biased region" description="Low complexity" evidence="1">
    <location>
        <begin position="1346"/>
        <end position="1361"/>
    </location>
</feature>
<dbReference type="InterPro" id="IPR001478">
    <property type="entry name" value="PDZ"/>
</dbReference>
<feature type="region of interest" description="Disordered" evidence="1">
    <location>
        <begin position="1206"/>
        <end position="1377"/>
    </location>
</feature>
<dbReference type="SMART" id="SM00228">
    <property type="entry name" value="PDZ"/>
    <property type="match status" value="1"/>
</dbReference>